<name>A0A9D4PR30_RHISA</name>
<evidence type="ECO:0000313" key="3">
    <source>
        <dbReference type="Proteomes" id="UP000821837"/>
    </source>
</evidence>
<reference evidence="2" key="1">
    <citation type="journal article" date="2020" name="Cell">
        <title>Large-Scale Comparative Analyses of Tick Genomes Elucidate Their Genetic Diversity and Vector Capacities.</title>
        <authorList>
            <consortium name="Tick Genome and Microbiome Consortium (TIGMIC)"/>
            <person name="Jia N."/>
            <person name="Wang J."/>
            <person name="Shi W."/>
            <person name="Du L."/>
            <person name="Sun Y."/>
            <person name="Zhan W."/>
            <person name="Jiang J.F."/>
            <person name="Wang Q."/>
            <person name="Zhang B."/>
            <person name="Ji P."/>
            <person name="Bell-Sakyi L."/>
            <person name="Cui X.M."/>
            <person name="Yuan T.T."/>
            <person name="Jiang B.G."/>
            <person name="Yang W.F."/>
            <person name="Lam T.T."/>
            <person name="Chang Q.C."/>
            <person name="Ding S.J."/>
            <person name="Wang X.J."/>
            <person name="Zhu J.G."/>
            <person name="Ruan X.D."/>
            <person name="Zhao L."/>
            <person name="Wei J.T."/>
            <person name="Ye R.Z."/>
            <person name="Que T.C."/>
            <person name="Du C.H."/>
            <person name="Zhou Y.H."/>
            <person name="Cheng J.X."/>
            <person name="Dai P.F."/>
            <person name="Guo W.B."/>
            <person name="Han X.H."/>
            <person name="Huang E.J."/>
            <person name="Li L.F."/>
            <person name="Wei W."/>
            <person name="Gao Y.C."/>
            <person name="Liu J.Z."/>
            <person name="Shao H.Z."/>
            <person name="Wang X."/>
            <person name="Wang C.C."/>
            <person name="Yang T.C."/>
            <person name="Huo Q.B."/>
            <person name="Li W."/>
            <person name="Chen H.Y."/>
            <person name="Chen S.E."/>
            <person name="Zhou L.G."/>
            <person name="Ni X.B."/>
            <person name="Tian J.H."/>
            <person name="Sheng Y."/>
            <person name="Liu T."/>
            <person name="Pan Y.S."/>
            <person name="Xia L.Y."/>
            <person name="Li J."/>
            <person name="Zhao F."/>
            <person name="Cao W.C."/>
        </authorList>
    </citation>
    <scope>NUCLEOTIDE SEQUENCE</scope>
    <source>
        <strain evidence="2">Rsan-2018</strain>
    </source>
</reference>
<organism evidence="2 3">
    <name type="scientific">Rhipicephalus sanguineus</name>
    <name type="common">Brown dog tick</name>
    <name type="synonym">Ixodes sanguineus</name>
    <dbReference type="NCBI Taxonomy" id="34632"/>
    <lineage>
        <taxon>Eukaryota</taxon>
        <taxon>Metazoa</taxon>
        <taxon>Ecdysozoa</taxon>
        <taxon>Arthropoda</taxon>
        <taxon>Chelicerata</taxon>
        <taxon>Arachnida</taxon>
        <taxon>Acari</taxon>
        <taxon>Parasitiformes</taxon>
        <taxon>Ixodida</taxon>
        <taxon>Ixodoidea</taxon>
        <taxon>Ixodidae</taxon>
        <taxon>Rhipicephalinae</taxon>
        <taxon>Rhipicephalus</taxon>
        <taxon>Rhipicephalus</taxon>
    </lineage>
</organism>
<feature type="compositionally biased region" description="Basic and acidic residues" evidence="1">
    <location>
        <begin position="34"/>
        <end position="46"/>
    </location>
</feature>
<feature type="region of interest" description="Disordered" evidence="1">
    <location>
        <begin position="1"/>
        <end position="78"/>
    </location>
</feature>
<keyword evidence="3" id="KW-1185">Reference proteome</keyword>
<feature type="compositionally biased region" description="Polar residues" evidence="1">
    <location>
        <begin position="336"/>
        <end position="357"/>
    </location>
</feature>
<feature type="compositionally biased region" description="Low complexity" evidence="1">
    <location>
        <begin position="308"/>
        <end position="325"/>
    </location>
</feature>
<accession>A0A9D4PR30</accession>
<sequence>MECTVEGEDIDPAELNDGTWQHPKGSTNPLDPLDLQKRFGRKKTDLSEPTAEVGLTGASAPAKRKVRPPRLPRRKPMPRLPEEDYKIVLRPKCAVDLTNIGLAALLESIHSTITIDVMQAEQPDQVRVHPIKNTITIGTPDRARADAYRTIGQLRSEKYNIDMPVSAYVPAPDDSVRGVVYKAYTDETDQAIQSELAKKNPQLPIVNARRLGSSKHLVITFAEKDLPRLGEAGGMLQLPEAGAPRRRMPTTTTACPKMPKSKHTSKDTTSIANSQTETPTAIVDRPSRSKERTQETFRDRSESFPPLSGRSQSRGRSSRHGSTQQEETSKRLAWDNDTSGYQADTTPQGNPQLGVSL</sequence>
<comment type="caution">
    <text evidence="2">The sequence shown here is derived from an EMBL/GenBank/DDBJ whole genome shotgun (WGS) entry which is preliminary data.</text>
</comment>
<evidence type="ECO:0000313" key="2">
    <source>
        <dbReference type="EMBL" id="KAH7951318.1"/>
    </source>
</evidence>
<feature type="compositionally biased region" description="Basic residues" evidence="1">
    <location>
        <begin position="62"/>
        <end position="77"/>
    </location>
</feature>
<feature type="compositionally biased region" description="Polar residues" evidence="1">
    <location>
        <begin position="267"/>
        <end position="279"/>
    </location>
</feature>
<protein>
    <submittedName>
        <fullName evidence="2">Uncharacterized protein</fullName>
    </submittedName>
</protein>
<feature type="compositionally biased region" description="Basic and acidic residues" evidence="1">
    <location>
        <begin position="285"/>
        <end position="302"/>
    </location>
</feature>
<evidence type="ECO:0000256" key="1">
    <source>
        <dbReference type="SAM" id="MobiDB-lite"/>
    </source>
</evidence>
<gene>
    <name evidence="2" type="ORF">HPB52_007882</name>
</gene>
<dbReference type="AlphaFoldDB" id="A0A9D4PR30"/>
<reference evidence="2" key="2">
    <citation type="submission" date="2021-09" db="EMBL/GenBank/DDBJ databases">
        <authorList>
            <person name="Jia N."/>
            <person name="Wang J."/>
            <person name="Shi W."/>
            <person name="Du L."/>
            <person name="Sun Y."/>
            <person name="Zhan W."/>
            <person name="Jiang J."/>
            <person name="Wang Q."/>
            <person name="Zhang B."/>
            <person name="Ji P."/>
            <person name="Sakyi L.B."/>
            <person name="Cui X."/>
            <person name="Yuan T."/>
            <person name="Jiang B."/>
            <person name="Yang W."/>
            <person name="Lam T.T.-Y."/>
            <person name="Chang Q."/>
            <person name="Ding S."/>
            <person name="Wang X."/>
            <person name="Zhu J."/>
            <person name="Ruan X."/>
            <person name="Zhao L."/>
            <person name="Wei J."/>
            <person name="Que T."/>
            <person name="Du C."/>
            <person name="Cheng J."/>
            <person name="Dai P."/>
            <person name="Han X."/>
            <person name="Huang E."/>
            <person name="Gao Y."/>
            <person name="Liu J."/>
            <person name="Shao H."/>
            <person name="Ye R."/>
            <person name="Li L."/>
            <person name="Wei W."/>
            <person name="Wang X."/>
            <person name="Wang C."/>
            <person name="Huo Q."/>
            <person name="Li W."/>
            <person name="Guo W."/>
            <person name="Chen H."/>
            <person name="Chen S."/>
            <person name="Zhou L."/>
            <person name="Zhou L."/>
            <person name="Ni X."/>
            <person name="Tian J."/>
            <person name="Zhou Y."/>
            <person name="Sheng Y."/>
            <person name="Liu T."/>
            <person name="Pan Y."/>
            <person name="Xia L."/>
            <person name="Li J."/>
            <person name="Zhao F."/>
            <person name="Cao W."/>
        </authorList>
    </citation>
    <scope>NUCLEOTIDE SEQUENCE</scope>
    <source>
        <strain evidence="2">Rsan-2018</strain>
        <tissue evidence="2">Larvae</tissue>
    </source>
</reference>
<feature type="region of interest" description="Disordered" evidence="1">
    <location>
        <begin position="238"/>
        <end position="357"/>
    </location>
</feature>
<dbReference type="Proteomes" id="UP000821837">
    <property type="component" value="Chromosome 5"/>
</dbReference>
<dbReference type="EMBL" id="JABSTV010001251">
    <property type="protein sequence ID" value="KAH7951318.1"/>
    <property type="molecule type" value="Genomic_DNA"/>
</dbReference>
<feature type="compositionally biased region" description="Acidic residues" evidence="1">
    <location>
        <begin position="1"/>
        <end position="14"/>
    </location>
</feature>
<proteinExistence type="predicted"/>